<proteinExistence type="predicted"/>
<comment type="caution">
    <text evidence="1">The sequence shown here is derived from an EMBL/GenBank/DDBJ whole genome shotgun (WGS) entry which is preliminary data.</text>
</comment>
<sequence>MNLKKFSIAQFAVIVLTLAVLIPCALKKEIKSWTPIAETTNNSNTGANKRVCNTFCKVTEQATTKKEKQKILLPAEKFSATYTKNTTEKKSQAVPFFTLLKEKIPTYLLHKQFLIG</sequence>
<accession>A0A365P442</accession>
<evidence type="ECO:0000313" key="1">
    <source>
        <dbReference type="EMBL" id="RBA29179.1"/>
    </source>
</evidence>
<organism evidence="1 2">
    <name type="scientific">Flavobacterium tibetense</name>
    <dbReference type="NCBI Taxonomy" id="2233533"/>
    <lineage>
        <taxon>Bacteria</taxon>
        <taxon>Pseudomonadati</taxon>
        <taxon>Bacteroidota</taxon>
        <taxon>Flavobacteriia</taxon>
        <taxon>Flavobacteriales</taxon>
        <taxon>Flavobacteriaceae</taxon>
        <taxon>Flavobacterium</taxon>
    </lineage>
</organism>
<gene>
    <name evidence="1" type="ORF">DPN68_03175</name>
</gene>
<dbReference type="Proteomes" id="UP000253319">
    <property type="component" value="Unassembled WGS sequence"/>
</dbReference>
<name>A0A365P442_9FLAO</name>
<reference evidence="1 2" key="1">
    <citation type="submission" date="2018-06" db="EMBL/GenBank/DDBJ databases">
        <title>Flavobacterium tibetense sp. nov., isolated from a wetland YonghuCo on Tibetan Plateau.</title>
        <authorList>
            <person name="Xing P."/>
            <person name="Phurbu D."/>
            <person name="Lu H."/>
        </authorList>
    </citation>
    <scope>NUCLEOTIDE SEQUENCE [LARGE SCALE GENOMIC DNA]</scope>
    <source>
        <strain evidence="1 2">YH5</strain>
    </source>
</reference>
<protein>
    <submittedName>
        <fullName evidence="1">Uncharacterized protein</fullName>
    </submittedName>
</protein>
<dbReference type="AlphaFoldDB" id="A0A365P442"/>
<dbReference type="EMBL" id="QLST01000003">
    <property type="protein sequence ID" value="RBA29179.1"/>
    <property type="molecule type" value="Genomic_DNA"/>
</dbReference>
<keyword evidence="2" id="KW-1185">Reference proteome</keyword>
<dbReference type="RefSeq" id="WP_113988147.1">
    <property type="nucleotide sequence ID" value="NZ_QLST01000003.1"/>
</dbReference>
<evidence type="ECO:0000313" key="2">
    <source>
        <dbReference type="Proteomes" id="UP000253319"/>
    </source>
</evidence>